<evidence type="ECO:0000313" key="9">
    <source>
        <dbReference type="Proteomes" id="UP000664034"/>
    </source>
</evidence>
<dbReference type="PANTHER" id="PTHR30636">
    <property type="entry name" value="UPF0701 PROTEIN YICC"/>
    <property type="match status" value="1"/>
</dbReference>
<evidence type="ECO:0000259" key="6">
    <source>
        <dbReference type="Pfam" id="PF03755"/>
    </source>
</evidence>
<protein>
    <submittedName>
        <fullName evidence="8">YicC family protein</fullName>
    </submittedName>
</protein>
<keyword evidence="9" id="KW-1185">Reference proteome</keyword>
<dbReference type="GO" id="GO:0004521">
    <property type="term" value="F:RNA endonuclease activity"/>
    <property type="evidence" value="ECO:0007669"/>
    <property type="project" value="InterPro"/>
</dbReference>
<dbReference type="RefSeq" id="WP_207366388.1">
    <property type="nucleotide sequence ID" value="NZ_JAFMYV010000011.1"/>
</dbReference>
<comment type="similarity">
    <text evidence="5">Belongs to the YicC/YloC family.</text>
</comment>
<dbReference type="InterPro" id="IPR013551">
    <property type="entry name" value="YicC-like_C"/>
</dbReference>
<evidence type="ECO:0000256" key="3">
    <source>
        <dbReference type="ARBA" id="ARBA00022759"/>
    </source>
</evidence>
<keyword evidence="3" id="KW-0255">Endonuclease</keyword>
<dbReference type="Pfam" id="PF03755">
    <property type="entry name" value="YicC-like_N"/>
    <property type="match status" value="1"/>
</dbReference>
<evidence type="ECO:0000313" key="8">
    <source>
        <dbReference type="EMBL" id="MBO0938852.1"/>
    </source>
</evidence>
<organism evidence="8 9">
    <name type="scientific">Fibrella rubiginis</name>
    <dbReference type="NCBI Taxonomy" id="2817060"/>
    <lineage>
        <taxon>Bacteria</taxon>
        <taxon>Pseudomonadati</taxon>
        <taxon>Bacteroidota</taxon>
        <taxon>Cytophagia</taxon>
        <taxon>Cytophagales</taxon>
        <taxon>Spirosomataceae</taxon>
        <taxon>Fibrella</taxon>
    </lineage>
</organism>
<evidence type="ECO:0000256" key="4">
    <source>
        <dbReference type="ARBA" id="ARBA00022801"/>
    </source>
</evidence>
<name>A0A939GLY2_9BACT</name>
<gene>
    <name evidence="8" type="ORF">J2I47_20030</name>
</gene>
<evidence type="ECO:0000259" key="7">
    <source>
        <dbReference type="Pfam" id="PF08340"/>
    </source>
</evidence>
<proteinExistence type="inferred from homology"/>
<reference evidence="8" key="1">
    <citation type="submission" date="2021-03" db="EMBL/GenBank/DDBJ databases">
        <title>Fibrella sp. HMF5335 genome sequencing and assembly.</title>
        <authorList>
            <person name="Kang H."/>
            <person name="Kim H."/>
            <person name="Bae S."/>
            <person name="Joh K."/>
        </authorList>
    </citation>
    <scope>NUCLEOTIDE SEQUENCE</scope>
    <source>
        <strain evidence="8">HMF5335</strain>
    </source>
</reference>
<comment type="caution">
    <text evidence="8">The sequence shown here is derived from an EMBL/GenBank/DDBJ whole genome shotgun (WGS) entry which is preliminary data.</text>
</comment>
<dbReference type="AlphaFoldDB" id="A0A939GLY2"/>
<dbReference type="EMBL" id="JAFMYV010000011">
    <property type="protein sequence ID" value="MBO0938852.1"/>
    <property type="molecule type" value="Genomic_DNA"/>
</dbReference>
<dbReference type="InterPro" id="IPR013527">
    <property type="entry name" value="YicC-like_N"/>
</dbReference>
<evidence type="ECO:0000256" key="2">
    <source>
        <dbReference type="ARBA" id="ARBA00022722"/>
    </source>
</evidence>
<evidence type="ECO:0000256" key="5">
    <source>
        <dbReference type="ARBA" id="ARBA00035648"/>
    </source>
</evidence>
<dbReference type="Proteomes" id="UP000664034">
    <property type="component" value="Unassembled WGS sequence"/>
</dbReference>
<keyword evidence="4" id="KW-0378">Hydrolase</keyword>
<dbReference type="GO" id="GO:0016787">
    <property type="term" value="F:hydrolase activity"/>
    <property type="evidence" value="ECO:0007669"/>
    <property type="project" value="UniProtKB-KW"/>
</dbReference>
<dbReference type="PANTHER" id="PTHR30636:SF3">
    <property type="entry name" value="UPF0701 PROTEIN YICC"/>
    <property type="match status" value="1"/>
</dbReference>
<dbReference type="NCBIfam" id="TIGR00255">
    <property type="entry name" value="YicC/YloC family endoribonuclease"/>
    <property type="match status" value="1"/>
</dbReference>
<dbReference type="Pfam" id="PF08340">
    <property type="entry name" value="YicC-like_C"/>
    <property type="match status" value="1"/>
</dbReference>
<evidence type="ECO:0000256" key="1">
    <source>
        <dbReference type="ARBA" id="ARBA00001968"/>
    </source>
</evidence>
<sequence length="296" mass="33378">MLTSMTGFGTATVEANGLSATAEVKTLNSKFLDIFCRLPRGFSDREIEVRNLLTQRLERGKVEFNLSVTRTADVRPTVTVNRPLIQAYIRDLDQSATESGMVVSAETIFKMALGMPNAYLSESNSQTDTAQEDWAAVQEAINQAIAGCQEFRRQEGASLESKLTEYIQNITARLADVETQDAERIPAVRERMRAGVTELLGNEDFDRNRFEQELVYYVEKLDISEEKVRLKNHLGYFMEVLESAEANGKKLNFIAQEIGREINTIGSKANDATVQRFVVQMKDELEKIKEQTMNVI</sequence>
<comment type="cofactor">
    <cofactor evidence="1">
        <name>a divalent metal cation</name>
        <dbReference type="ChEBI" id="CHEBI:60240"/>
    </cofactor>
</comment>
<feature type="domain" description="Endoribonuclease YicC-like N-terminal" evidence="6">
    <location>
        <begin position="3"/>
        <end position="160"/>
    </location>
</feature>
<keyword evidence="2" id="KW-0540">Nuclease</keyword>
<accession>A0A939GLY2</accession>
<feature type="domain" description="Endoribonuclease YicC-like C-terminal" evidence="7">
    <location>
        <begin position="178"/>
        <end position="295"/>
    </location>
</feature>
<dbReference type="InterPro" id="IPR005229">
    <property type="entry name" value="YicC/YloC-like"/>
</dbReference>